<reference evidence="2 3" key="1">
    <citation type="submission" date="2024-09" db="EMBL/GenBank/DDBJ databases">
        <title>Chromosome-scale assembly of Riccia sorocarpa.</title>
        <authorList>
            <person name="Paukszto L."/>
        </authorList>
    </citation>
    <scope>NUCLEOTIDE SEQUENCE [LARGE SCALE GENOMIC DNA]</scope>
    <source>
        <strain evidence="2">LP-2024</strain>
        <tissue evidence="2">Aerial parts of the thallus</tissue>
    </source>
</reference>
<evidence type="ECO:0008006" key="4">
    <source>
        <dbReference type="Google" id="ProtNLM"/>
    </source>
</evidence>
<gene>
    <name evidence="2" type="ORF">R1sor_008579</name>
</gene>
<feature type="region of interest" description="Disordered" evidence="1">
    <location>
        <begin position="486"/>
        <end position="506"/>
    </location>
</feature>
<accession>A0ABD3HU86</accession>
<evidence type="ECO:0000313" key="3">
    <source>
        <dbReference type="Proteomes" id="UP001633002"/>
    </source>
</evidence>
<feature type="region of interest" description="Disordered" evidence="1">
    <location>
        <begin position="76"/>
        <end position="101"/>
    </location>
</feature>
<protein>
    <recommendedName>
        <fullName evidence="4">DUF4283 domain-containing protein</fullName>
    </recommendedName>
</protein>
<feature type="region of interest" description="Disordered" evidence="1">
    <location>
        <begin position="1"/>
        <end position="60"/>
    </location>
</feature>
<organism evidence="2 3">
    <name type="scientific">Riccia sorocarpa</name>
    <dbReference type="NCBI Taxonomy" id="122646"/>
    <lineage>
        <taxon>Eukaryota</taxon>
        <taxon>Viridiplantae</taxon>
        <taxon>Streptophyta</taxon>
        <taxon>Embryophyta</taxon>
        <taxon>Marchantiophyta</taxon>
        <taxon>Marchantiopsida</taxon>
        <taxon>Marchantiidae</taxon>
        <taxon>Marchantiales</taxon>
        <taxon>Ricciaceae</taxon>
        <taxon>Riccia</taxon>
    </lineage>
</organism>
<evidence type="ECO:0000256" key="1">
    <source>
        <dbReference type="SAM" id="MobiDB-lite"/>
    </source>
</evidence>
<dbReference type="EMBL" id="JBJQOH010000003">
    <property type="protein sequence ID" value="KAL3694928.1"/>
    <property type="molecule type" value="Genomic_DNA"/>
</dbReference>
<comment type="caution">
    <text evidence="2">The sequence shown here is derived from an EMBL/GenBank/DDBJ whole genome shotgun (WGS) entry which is preliminary data.</text>
</comment>
<evidence type="ECO:0000313" key="2">
    <source>
        <dbReference type="EMBL" id="KAL3694928.1"/>
    </source>
</evidence>
<feature type="region of interest" description="Disordered" evidence="1">
    <location>
        <begin position="286"/>
        <end position="340"/>
    </location>
</feature>
<sequence length="506" mass="54774">MASGIGVTSVEQVGDSEEVRRKGEARFQAGPSNWGQDDTMGANHLEGETDTHGGKSQTANPLGFRAWKSFLSKVRSEGAPDPKAACESGNGSRGGTGRQEVEDWSSGISWSIIAQEMEGMEVSADLEEGVEGNIRVIELDMANAATKIGRLRKTAVLLQALESSPSRDRVVSWVRETMVIQRNVGISQVVRFFEWAEKDLVKQSAHLCAAWVELKGVPPFLEDQAITMLKALGPVVQHTVDKQGEQRYANIRGCILIDTSLELPKYVGIKTPWGKMYLQPVTQTWPTRAPEGQQHGVPPPGGFNVAASPEVGDADGFVEVSSRRSPKERSQDGNTRREKMAVSNRFSALGEAEVEGVAMDHVGASASAEAEEELSATPGQSNLPTSWEMRLRDAEMKEGGEKVQKATNEGHLEALVQLKELASTEIGVMEKATAVDFQNNGVKQLETNEVVNEAGVNPFPSIVSILEESDKRVKMGKEVVFACHWGGRGPKKKGVGARSQTSNDPS</sequence>
<proteinExistence type="predicted"/>
<feature type="compositionally biased region" description="Basic and acidic residues" evidence="1">
    <location>
        <begin position="321"/>
        <end position="340"/>
    </location>
</feature>
<feature type="region of interest" description="Disordered" evidence="1">
    <location>
        <begin position="365"/>
        <end position="384"/>
    </location>
</feature>
<dbReference type="AlphaFoldDB" id="A0ABD3HU86"/>
<keyword evidence="3" id="KW-1185">Reference proteome</keyword>
<dbReference type="Proteomes" id="UP001633002">
    <property type="component" value="Unassembled WGS sequence"/>
</dbReference>
<name>A0ABD3HU86_9MARC</name>